<feature type="transmembrane region" description="Helical" evidence="4">
    <location>
        <begin position="214"/>
        <end position="233"/>
    </location>
</feature>
<name>A0ABP1EJQ1_9FLAO</name>
<dbReference type="InterPro" id="IPR020449">
    <property type="entry name" value="Tscrpt_reg_AraC-type_HTH"/>
</dbReference>
<reference evidence="6 7" key="1">
    <citation type="submission" date="2024-05" db="EMBL/GenBank/DDBJ databases">
        <authorList>
            <person name="Duchaud E."/>
        </authorList>
    </citation>
    <scope>NUCLEOTIDE SEQUENCE [LARGE SCALE GENOMIC DNA]</scope>
    <source>
        <strain evidence="6">Ena-SAMPLE-TAB-13-05-2024-13:56:06:370-140302</strain>
    </source>
</reference>
<dbReference type="Gene3D" id="1.10.10.60">
    <property type="entry name" value="Homeodomain-like"/>
    <property type="match status" value="2"/>
</dbReference>
<evidence type="ECO:0000259" key="5">
    <source>
        <dbReference type="PROSITE" id="PS01124"/>
    </source>
</evidence>
<dbReference type="PANTHER" id="PTHR43280:SF29">
    <property type="entry name" value="ARAC-FAMILY TRANSCRIPTIONAL REGULATOR"/>
    <property type="match status" value="1"/>
</dbReference>
<evidence type="ECO:0000313" key="7">
    <source>
        <dbReference type="Proteomes" id="UP001497416"/>
    </source>
</evidence>
<sequence length="375" mass="43686">MDNSVIIGILGFIFSLLLLVFSAFLLTVKTNNKIGNILLASLLIVTAIDCTAFFSYYVVDVNLTLDILRIKLSGLKEPLLFLYVLSVIYSNFKLKKIHLVHLIPFLINTLILIPNFFLVDSEAKTEFYNDFMGNPEIVFSNYFGRLLTITYFGASIYYVLRYRKLLLENHTNENDFKNYKWLKQYLMLTFIAILITLTKGVIRDSGRFSIEVVEVWRIVLLLYGMFFVFWLIFKALNTPKLFRGFDVSLKTSKEMDKGDLDENYNERISDLKKYMEEHEPYLNPSLTIRNLADQLKVPMRDLSVLINQELKLHFFDFINEYRIEKAKNILSNPSKTKVTVLEILYEVGFNSKSSFNTAFKKHTGKTPTQFRKSVV</sequence>
<dbReference type="InterPro" id="IPR018060">
    <property type="entry name" value="HTH_AraC"/>
</dbReference>
<dbReference type="EMBL" id="CAXIXY010000003">
    <property type="protein sequence ID" value="CAL2079504.1"/>
    <property type="molecule type" value="Genomic_DNA"/>
</dbReference>
<keyword evidence="4" id="KW-1133">Transmembrane helix</keyword>
<dbReference type="PRINTS" id="PR00032">
    <property type="entry name" value="HTHARAC"/>
</dbReference>
<dbReference type="InterPro" id="IPR009057">
    <property type="entry name" value="Homeodomain-like_sf"/>
</dbReference>
<dbReference type="SUPFAM" id="SSF46689">
    <property type="entry name" value="Homeodomain-like"/>
    <property type="match status" value="1"/>
</dbReference>
<keyword evidence="4" id="KW-0812">Transmembrane</keyword>
<comment type="caution">
    <text evidence="6">The sequence shown here is derived from an EMBL/GenBank/DDBJ whole genome shotgun (WGS) entry which is preliminary data.</text>
</comment>
<protein>
    <submittedName>
        <fullName evidence="6">HTH araC/xylS-type domain-containing protein</fullName>
    </submittedName>
</protein>
<evidence type="ECO:0000256" key="1">
    <source>
        <dbReference type="ARBA" id="ARBA00023015"/>
    </source>
</evidence>
<dbReference type="PROSITE" id="PS01124">
    <property type="entry name" value="HTH_ARAC_FAMILY_2"/>
    <property type="match status" value="1"/>
</dbReference>
<proteinExistence type="predicted"/>
<feature type="transmembrane region" description="Helical" evidence="4">
    <location>
        <begin position="139"/>
        <end position="160"/>
    </location>
</feature>
<dbReference type="InterPro" id="IPR018062">
    <property type="entry name" value="HTH_AraC-typ_CS"/>
</dbReference>
<keyword evidence="2" id="KW-0238">DNA-binding</keyword>
<keyword evidence="1" id="KW-0805">Transcription regulation</keyword>
<dbReference type="Proteomes" id="UP001497416">
    <property type="component" value="Unassembled WGS sequence"/>
</dbReference>
<evidence type="ECO:0000313" key="6">
    <source>
        <dbReference type="EMBL" id="CAL2079504.1"/>
    </source>
</evidence>
<dbReference type="PANTHER" id="PTHR43280">
    <property type="entry name" value="ARAC-FAMILY TRANSCRIPTIONAL REGULATOR"/>
    <property type="match status" value="1"/>
</dbReference>
<dbReference type="Pfam" id="PF12833">
    <property type="entry name" value="HTH_18"/>
    <property type="match status" value="1"/>
</dbReference>
<organism evidence="6 7">
    <name type="scientific">Tenacibaculum platacis</name>
    <dbReference type="NCBI Taxonomy" id="3137852"/>
    <lineage>
        <taxon>Bacteria</taxon>
        <taxon>Pseudomonadati</taxon>
        <taxon>Bacteroidota</taxon>
        <taxon>Flavobacteriia</taxon>
        <taxon>Flavobacteriales</taxon>
        <taxon>Flavobacteriaceae</taxon>
        <taxon>Tenacibaculum</taxon>
    </lineage>
</organism>
<keyword evidence="3" id="KW-0804">Transcription</keyword>
<feature type="transmembrane region" description="Helical" evidence="4">
    <location>
        <begin position="99"/>
        <end position="119"/>
    </location>
</feature>
<evidence type="ECO:0000256" key="3">
    <source>
        <dbReference type="ARBA" id="ARBA00023163"/>
    </source>
</evidence>
<keyword evidence="4" id="KW-0472">Membrane</keyword>
<feature type="domain" description="HTH araC/xylS-type" evidence="5">
    <location>
        <begin position="269"/>
        <end position="373"/>
    </location>
</feature>
<feature type="transmembrane region" description="Helical" evidence="4">
    <location>
        <begin position="38"/>
        <end position="59"/>
    </location>
</feature>
<evidence type="ECO:0000256" key="2">
    <source>
        <dbReference type="ARBA" id="ARBA00023125"/>
    </source>
</evidence>
<dbReference type="PROSITE" id="PS00041">
    <property type="entry name" value="HTH_ARAC_FAMILY_1"/>
    <property type="match status" value="1"/>
</dbReference>
<dbReference type="RefSeq" id="WP_348710595.1">
    <property type="nucleotide sequence ID" value="NZ_CAXIXY010000003.1"/>
</dbReference>
<gene>
    <name evidence="6" type="ORF">T190607A01A_10874</name>
</gene>
<accession>A0ABP1EJQ1</accession>
<feature type="transmembrane region" description="Helical" evidence="4">
    <location>
        <begin position="6"/>
        <end position="26"/>
    </location>
</feature>
<feature type="transmembrane region" description="Helical" evidence="4">
    <location>
        <begin position="181"/>
        <end position="202"/>
    </location>
</feature>
<evidence type="ECO:0000256" key="4">
    <source>
        <dbReference type="SAM" id="Phobius"/>
    </source>
</evidence>
<keyword evidence="7" id="KW-1185">Reference proteome</keyword>
<dbReference type="SMART" id="SM00342">
    <property type="entry name" value="HTH_ARAC"/>
    <property type="match status" value="1"/>
</dbReference>